<sequence length="348" mass="37551">MEKAVTEEGTAAASSASAPARPKLLRYALRSGIKSKEEKPEPTPSVIPSAPRSVRGRSTPTVSKSMGVLDVSAKEKSVKPPSRRMSIPAKSAVSSASRPAGSVTPVPEAGSRRSMRSGAQPSRDLNRSPARQKALLSSTTYWLSQIKISESAAKHPVSLGFFKLAVEAGCKPAEKMQEELRSYVKRHNLTHASSELMLEELFECYNISESFKQLQIDEPPSDVTDEAMRSSIDEDARSSSSVAMARKLKPKSLNSEVGSGKEAIPKKPTSRVRESVQENQVKVARPGGVTGARKSQNKSAKLVKQEVVKGKEKPDRRGKKPNVDEGEDVTFVTGNAREDKENVAVSAA</sequence>
<organism evidence="1 2">
    <name type="scientific">Melastoma candidum</name>
    <dbReference type="NCBI Taxonomy" id="119954"/>
    <lineage>
        <taxon>Eukaryota</taxon>
        <taxon>Viridiplantae</taxon>
        <taxon>Streptophyta</taxon>
        <taxon>Embryophyta</taxon>
        <taxon>Tracheophyta</taxon>
        <taxon>Spermatophyta</taxon>
        <taxon>Magnoliopsida</taxon>
        <taxon>eudicotyledons</taxon>
        <taxon>Gunneridae</taxon>
        <taxon>Pentapetalae</taxon>
        <taxon>rosids</taxon>
        <taxon>malvids</taxon>
        <taxon>Myrtales</taxon>
        <taxon>Melastomataceae</taxon>
        <taxon>Melastomatoideae</taxon>
        <taxon>Melastomateae</taxon>
        <taxon>Melastoma</taxon>
    </lineage>
</organism>
<gene>
    <name evidence="1" type="ORF">MLD38_031942</name>
</gene>
<evidence type="ECO:0000313" key="2">
    <source>
        <dbReference type="Proteomes" id="UP001057402"/>
    </source>
</evidence>
<evidence type="ECO:0000313" key="1">
    <source>
        <dbReference type="EMBL" id="KAI4326652.1"/>
    </source>
</evidence>
<reference evidence="2" key="1">
    <citation type="journal article" date="2023" name="Front. Plant Sci.">
        <title>Chromosomal-level genome assembly of Melastoma candidum provides insights into trichome evolution.</title>
        <authorList>
            <person name="Zhong Y."/>
            <person name="Wu W."/>
            <person name="Sun C."/>
            <person name="Zou P."/>
            <person name="Liu Y."/>
            <person name="Dai S."/>
            <person name="Zhou R."/>
        </authorList>
    </citation>
    <scope>NUCLEOTIDE SEQUENCE [LARGE SCALE GENOMIC DNA]</scope>
</reference>
<proteinExistence type="predicted"/>
<dbReference type="EMBL" id="CM042888">
    <property type="protein sequence ID" value="KAI4326652.1"/>
    <property type="molecule type" value="Genomic_DNA"/>
</dbReference>
<protein>
    <submittedName>
        <fullName evidence="1">Uncharacterized protein</fullName>
    </submittedName>
</protein>
<comment type="caution">
    <text evidence="1">The sequence shown here is derived from an EMBL/GenBank/DDBJ whole genome shotgun (WGS) entry which is preliminary data.</text>
</comment>
<accession>A0ACB9MQL9</accession>
<keyword evidence="2" id="KW-1185">Reference proteome</keyword>
<name>A0ACB9MQL9_9MYRT</name>
<dbReference type="Proteomes" id="UP001057402">
    <property type="component" value="Chromosome 9"/>
</dbReference>